<dbReference type="SUPFAM" id="SSF48264">
    <property type="entry name" value="Cytochrome P450"/>
    <property type="match status" value="1"/>
</dbReference>
<feature type="binding site" description="axial binding residue" evidence="7">
    <location>
        <position position="452"/>
    </location>
    <ligand>
        <name>heme</name>
        <dbReference type="ChEBI" id="CHEBI:30413"/>
    </ligand>
    <ligandPart>
        <name>Fe</name>
        <dbReference type="ChEBI" id="CHEBI:18248"/>
    </ligandPart>
</feature>
<evidence type="ECO:0000256" key="7">
    <source>
        <dbReference type="PIRSR" id="PIRSR602401-1"/>
    </source>
</evidence>
<keyword evidence="7 8" id="KW-0349">Heme</keyword>
<gene>
    <name evidence="9" type="ORF">PsYK624_002310</name>
</gene>
<dbReference type="Gene3D" id="1.10.630.10">
    <property type="entry name" value="Cytochrome P450"/>
    <property type="match status" value="1"/>
</dbReference>
<dbReference type="PROSITE" id="PS00086">
    <property type="entry name" value="CYTOCHROME_P450"/>
    <property type="match status" value="1"/>
</dbReference>
<dbReference type="GO" id="GO:0016705">
    <property type="term" value="F:oxidoreductase activity, acting on paired donors, with incorporation or reduction of molecular oxygen"/>
    <property type="evidence" value="ECO:0007669"/>
    <property type="project" value="InterPro"/>
</dbReference>
<evidence type="ECO:0000256" key="1">
    <source>
        <dbReference type="ARBA" id="ARBA00001971"/>
    </source>
</evidence>
<organism evidence="9 10">
    <name type="scientific">Phanerochaete sordida</name>
    <dbReference type="NCBI Taxonomy" id="48140"/>
    <lineage>
        <taxon>Eukaryota</taxon>
        <taxon>Fungi</taxon>
        <taxon>Dikarya</taxon>
        <taxon>Basidiomycota</taxon>
        <taxon>Agaricomycotina</taxon>
        <taxon>Agaricomycetes</taxon>
        <taxon>Polyporales</taxon>
        <taxon>Phanerochaetaceae</taxon>
        <taxon>Phanerochaete</taxon>
    </lineage>
</organism>
<dbReference type="PRINTS" id="PR00463">
    <property type="entry name" value="EP450I"/>
</dbReference>
<dbReference type="AlphaFoldDB" id="A0A9P3FXG6"/>
<keyword evidence="8" id="KW-0503">Monooxygenase</keyword>
<evidence type="ECO:0000256" key="3">
    <source>
        <dbReference type="ARBA" id="ARBA00010617"/>
    </source>
</evidence>
<dbReference type="OrthoDB" id="1470350at2759"/>
<reference evidence="9 10" key="1">
    <citation type="submission" date="2021-08" db="EMBL/GenBank/DDBJ databases">
        <title>Draft Genome Sequence of Phanerochaete sordida strain YK-624.</title>
        <authorList>
            <person name="Mori T."/>
            <person name="Dohra H."/>
            <person name="Suzuki T."/>
            <person name="Kawagishi H."/>
            <person name="Hirai H."/>
        </authorList>
    </citation>
    <scope>NUCLEOTIDE SEQUENCE [LARGE SCALE GENOMIC DNA]</scope>
    <source>
        <strain evidence="9 10">YK-624</strain>
    </source>
</reference>
<keyword evidence="4 7" id="KW-0479">Metal-binding</keyword>
<keyword evidence="6 7" id="KW-0408">Iron</keyword>
<accession>A0A9P3FXG6</accession>
<comment type="caution">
    <text evidence="9">The sequence shown here is derived from an EMBL/GenBank/DDBJ whole genome shotgun (WGS) entry which is preliminary data.</text>
</comment>
<dbReference type="InterPro" id="IPR017972">
    <property type="entry name" value="Cyt_P450_CS"/>
</dbReference>
<evidence type="ECO:0000256" key="4">
    <source>
        <dbReference type="ARBA" id="ARBA00022723"/>
    </source>
</evidence>
<dbReference type="InterPro" id="IPR050121">
    <property type="entry name" value="Cytochrome_P450_monoxygenase"/>
</dbReference>
<sequence length="509" mass="57433">MLDVTSFQPSELLALAAKGAPWAALSYVVYNAVMVVYNLHFHPLAKFPGPRWAAASGWWQVYVELLKQESLSKKLLDLHEEYGDVVRIAPNQLHFSRPSAYNEIYNVKNRWDRDMALYHIFADERSTLTIPDYTTAKKRRDLTTFLFSRKNIIAMQHLVQQCLDTACENIDTHIKEGKPVSIFKAFRCCAADVICTMCFARSMNATSEPGFNAPVVTSIHAAFPVIMVFKHFRLLQAIITKAPAALMRHLAPELGGLMQMRQMLTDQVKEAKANPQVLHDLQQVTIYHELLKDPENVPSDVSLRDEAVLYVTAGMDTSSDALTLGTVNILSRPELHAELLRELVAAWPNVDDAPPRYEQIEKLPYLTAVLKESLRMSHGVVQPMTRVVPKEGARISGYSIPGGSVVAISNIFVHWSKEIFADARAFKPERWLDPEADLDPWLVAFSKGPRSCLGVNLGWCELYMSMATLFRRYDMKLNGVGPSDLKWRDVYLPLHIGPDLTVIAKRRTV</sequence>
<dbReference type="InterPro" id="IPR002401">
    <property type="entry name" value="Cyt_P450_E_grp-I"/>
</dbReference>
<dbReference type="PANTHER" id="PTHR24305">
    <property type="entry name" value="CYTOCHROME P450"/>
    <property type="match status" value="1"/>
</dbReference>
<dbReference type="GO" id="GO:0005506">
    <property type="term" value="F:iron ion binding"/>
    <property type="evidence" value="ECO:0007669"/>
    <property type="project" value="InterPro"/>
</dbReference>
<comment type="similarity">
    <text evidence="3 8">Belongs to the cytochrome P450 family.</text>
</comment>
<comment type="pathway">
    <text evidence="2">Secondary metabolite biosynthesis.</text>
</comment>
<dbReference type="InterPro" id="IPR001128">
    <property type="entry name" value="Cyt_P450"/>
</dbReference>
<keyword evidence="5 8" id="KW-0560">Oxidoreductase</keyword>
<evidence type="ECO:0000256" key="8">
    <source>
        <dbReference type="RuleBase" id="RU000461"/>
    </source>
</evidence>
<proteinExistence type="inferred from homology"/>
<evidence type="ECO:0000256" key="6">
    <source>
        <dbReference type="ARBA" id="ARBA00023004"/>
    </source>
</evidence>
<protein>
    <submittedName>
        <fullName evidence="9">Cytochrome P450</fullName>
    </submittedName>
</protein>
<evidence type="ECO:0000313" key="9">
    <source>
        <dbReference type="EMBL" id="GJE84155.1"/>
    </source>
</evidence>
<evidence type="ECO:0000256" key="5">
    <source>
        <dbReference type="ARBA" id="ARBA00023002"/>
    </source>
</evidence>
<keyword evidence="10" id="KW-1185">Reference proteome</keyword>
<dbReference type="PRINTS" id="PR00385">
    <property type="entry name" value="P450"/>
</dbReference>
<dbReference type="Proteomes" id="UP000703269">
    <property type="component" value="Unassembled WGS sequence"/>
</dbReference>
<dbReference type="CDD" id="cd11062">
    <property type="entry name" value="CYP58-like"/>
    <property type="match status" value="1"/>
</dbReference>
<dbReference type="Pfam" id="PF00067">
    <property type="entry name" value="p450"/>
    <property type="match status" value="1"/>
</dbReference>
<dbReference type="InterPro" id="IPR036396">
    <property type="entry name" value="Cyt_P450_sf"/>
</dbReference>
<dbReference type="GO" id="GO:0004497">
    <property type="term" value="F:monooxygenase activity"/>
    <property type="evidence" value="ECO:0007669"/>
    <property type="project" value="UniProtKB-KW"/>
</dbReference>
<dbReference type="PANTHER" id="PTHR24305:SF157">
    <property type="entry name" value="N-ACETYLTRYPTOPHAN 6-HYDROXYLASE IVOC-RELATED"/>
    <property type="match status" value="1"/>
</dbReference>
<dbReference type="EMBL" id="BPQB01000001">
    <property type="protein sequence ID" value="GJE84155.1"/>
    <property type="molecule type" value="Genomic_DNA"/>
</dbReference>
<dbReference type="GO" id="GO:0020037">
    <property type="term" value="F:heme binding"/>
    <property type="evidence" value="ECO:0007669"/>
    <property type="project" value="InterPro"/>
</dbReference>
<evidence type="ECO:0000313" key="10">
    <source>
        <dbReference type="Proteomes" id="UP000703269"/>
    </source>
</evidence>
<comment type="cofactor">
    <cofactor evidence="1 7">
        <name>heme</name>
        <dbReference type="ChEBI" id="CHEBI:30413"/>
    </cofactor>
</comment>
<name>A0A9P3FXG6_9APHY</name>
<evidence type="ECO:0000256" key="2">
    <source>
        <dbReference type="ARBA" id="ARBA00005179"/>
    </source>
</evidence>